<organism evidence="1 2">
    <name type="scientific">Dictyobacter vulcani</name>
    <dbReference type="NCBI Taxonomy" id="2607529"/>
    <lineage>
        <taxon>Bacteria</taxon>
        <taxon>Bacillati</taxon>
        <taxon>Chloroflexota</taxon>
        <taxon>Ktedonobacteria</taxon>
        <taxon>Ktedonobacterales</taxon>
        <taxon>Dictyobacteraceae</taxon>
        <taxon>Dictyobacter</taxon>
    </lineage>
</organism>
<name>A0A5J4KYM5_9CHLR</name>
<dbReference type="AlphaFoldDB" id="A0A5J4KYM5"/>
<dbReference type="RefSeq" id="WP_162005783.1">
    <property type="nucleotide sequence ID" value="NZ_BKZW01000006.1"/>
</dbReference>
<evidence type="ECO:0000313" key="2">
    <source>
        <dbReference type="Proteomes" id="UP000326912"/>
    </source>
</evidence>
<keyword evidence="2" id="KW-1185">Reference proteome</keyword>
<comment type="caution">
    <text evidence="1">The sequence shown here is derived from an EMBL/GenBank/DDBJ whole genome shotgun (WGS) entry which is preliminary data.</text>
</comment>
<dbReference type="Proteomes" id="UP000326912">
    <property type="component" value="Unassembled WGS sequence"/>
</dbReference>
<reference evidence="1 2" key="1">
    <citation type="submission" date="2019-10" db="EMBL/GenBank/DDBJ databases">
        <title>Dictyobacter vulcani sp. nov., within the class Ktedonobacteria, isolated from soil of volcanic Mt. Zao.</title>
        <authorList>
            <person name="Zheng Y."/>
            <person name="Wang C.M."/>
            <person name="Sakai Y."/>
            <person name="Abe K."/>
            <person name="Yokota A."/>
            <person name="Yabe S."/>
        </authorList>
    </citation>
    <scope>NUCLEOTIDE SEQUENCE [LARGE SCALE GENOMIC DNA]</scope>
    <source>
        <strain evidence="1 2">W12</strain>
    </source>
</reference>
<gene>
    <name evidence="1" type="ORF">KDW_63440</name>
</gene>
<dbReference type="EMBL" id="BKZW01000006">
    <property type="protein sequence ID" value="GER92182.1"/>
    <property type="molecule type" value="Genomic_DNA"/>
</dbReference>
<evidence type="ECO:0000313" key="1">
    <source>
        <dbReference type="EMBL" id="GER92182.1"/>
    </source>
</evidence>
<sequence length="127" mass="14287">MGKGQLFYSLGKDHNIDSTFILAIAMHDSELGKTTHANQTHSLAPLGCYQGVHCVNHYAAYNNWEAGIRDLYIIFEYYIYTLHKTTVDTIVPTFAGPLANTSAKQQAYVVFVKQVMDRWRSGQVLAD</sequence>
<proteinExistence type="predicted"/>
<accession>A0A5J4KYM5</accession>
<protein>
    <submittedName>
        <fullName evidence="1">Uncharacterized protein</fullName>
    </submittedName>
</protein>